<accession>A0A3S4JTS4</accession>
<dbReference type="PRINTS" id="PR00483">
    <property type="entry name" value="BACPHPHTASE"/>
</dbReference>
<evidence type="ECO:0000259" key="2">
    <source>
        <dbReference type="SMART" id="SM00014"/>
    </source>
</evidence>
<dbReference type="Pfam" id="PF01569">
    <property type="entry name" value="PAP2"/>
    <property type="match status" value="1"/>
</dbReference>
<organism evidence="3 4">
    <name type="scientific">Serratia rubidaea</name>
    <name type="common">Serratia marinorubra</name>
    <dbReference type="NCBI Taxonomy" id="61652"/>
    <lineage>
        <taxon>Bacteria</taxon>
        <taxon>Pseudomonadati</taxon>
        <taxon>Pseudomonadota</taxon>
        <taxon>Gammaproteobacteria</taxon>
        <taxon>Enterobacterales</taxon>
        <taxon>Yersiniaceae</taxon>
        <taxon>Serratia</taxon>
    </lineage>
</organism>
<dbReference type="AlphaFoldDB" id="A0A3S4JTS4"/>
<dbReference type="Gene3D" id="1.20.144.10">
    <property type="entry name" value="Phosphatidic acid phosphatase type 2/haloperoxidase"/>
    <property type="match status" value="1"/>
</dbReference>
<dbReference type="InterPro" id="IPR001011">
    <property type="entry name" value="Acid_Pase_classA_bac"/>
</dbReference>
<reference evidence="3 4" key="1">
    <citation type="submission" date="2018-12" db="EMBL/GenBank/DDBJ databases">
        <authorList>
            <consortium name="Pathogen Informatics"/>
        </authorList>
    </citation>
    <scope>NUCLEOTIDE SEQUENCE [LARGE SCALE GENOMIC DNA]</scope>
    <source>
        <strain evidence="3 4">NCTC9419</strain>
    </source>
</reference>
<evidence type="ECO:0000313" key="3">
    <source>
        <dbReference type="EMBL" id="VEA72301.1"/>
    </source>
</evidence>
<protein>
    <recommendedName>
        <fullName evidence="1">Acid phosphatase</fullName>
        <ecNumber evidence="1">3.1.3.2</ecNumber>
    </recommendedName>
</protein>
<sequence length="238" mass="27021">MLADNGIHSDPTETWRIDYPETGETDITFSTLLPGWINGYLNAADFPDFTQLIPPPPADDPQAILLDLHNYQRVKYGSCRRHLERSQTDKDLSWENLGRQYAEALEIAISRENTPCLHLLLNRLLTDAAVAVYPLKKRFARRRPRADGKERDSYPSGHAVTSMLWALTLSSILPEKATGIYQRSLEFGAGRVICQAHWYSDIQVGYLVASFLFGVLQTKADYLRQRGKARDEIVDARI</sequence>
<dbReference type="GO" id="GO:0030288">
    <property type="term" value="C:outer membrane-bounded periplasmic space"/>
    <property type="evidence" value="ECO:0007669"/>
    <property type="project" value="InterPro"/>
</dbReference>
<evidence type="ECO:0000313" key="4">
    <source>
        <dbReference type="Proteomes" id="UP000271603"/>
    </source>
</evidence>
<dbReference type="EMBL" id="LR134155">
    <property type="protein sequence ID" value="VEA72301.1"/>
    <property type="molecule type" value="Genomic_DNA"/>
</dbReference>
<comment type="catalytic activity">
    <reaction evidence="1">
        <text>a phosphate monoester + H2O = an alcohol + phosphate</text>
        <dbReference type="Rhea" id="RHEA:15017"/>
        <dbReference type="ChEBI" id="CHEBI:15377"/>
        <dbReference type="ChEBI" id="CHEBI:30879"/>
        <dbReference type="ChEBI" id="CHEBI:43474"/>
        <dbReference type="ChEBI" id="CHEBI:67140"/>
        <dbReference type="EC" id="3.1.3.2"/>
    </reaction>
</comment>
<evidence type="ECO:0000256" key="1">
    <source>
        <dbReference type="PIRNR" id="PIRNR000897"/>
    </source>
</evidence>
<dbReference type="InterPro" id="IPR036938">
    <property type="entry name" value="PAP2/HPO_sf"/>
</dbReference>
<comment type="similarity">
    <text evidence="1">Belongs to the class A bacterial acid phosphatase family.</text>
</comment>
<dbReference type="GO" id="GO:0003993">
    <property type="term" value="F:acid phosphatase activity"/>
    <property type="evidence" value="ECO:0007669"/>
    <property type="project" value="UniProtKB-EC"/>
</dbReference>
<proteinExistence type="inferred from homology"/>
<keyword evidence="1 3" id="KW-0378">Hydrolase</keyword>
<dbReference type="PIRSF" id="PIRSF000897">
    <property type="entry name" value="Acid_Ptase_ClsA"/>
    <property type="match status" value="1"/>
</dbReference>
<dbReference type="SMART" id="SM00014">
    <property type="entry name" value="acidPPc"/>
    <property type="match status" value="1"/>
</dbReference>
<dbReference type="EC" id="3.1.3.2" evidence="1"/>
<dbReference type="SUPFAM" id="SSF48317">
    <property type="entry name" value="Acid phosphatase/Vanadium-dependent haloperoxidase"/>
    <property type="match status" value="1"/>
</dbReference>
<dbReference type="InterPro" id="IPR000326">
    <property type="entry name" value="PAP2/HPO"/>
</dbReference>
<feature type="domain" description="Phosphatidic acid phosphatase type 2/haloperoxidase" evidence="2">
    <location>
        <begin position="116"/>
        <end position="217"/>
    </location>
</feature>
<gene>
    <name evidence="3" type="primary">phoC_1</name>
    <name evidence="3" type="ORF">NCTC9419_03900</name>
</gene>
<name>A0A3S4JTS4_SERRU</name>
<dbReference type="STRING" id="61652.AXX16_3977"/>
<dbReference type="Proteomes" id="UP000271603">
    <property type="component" value="Chromosome"/>
</dbReference>